<dbReference type="Pfam" id="PF06745">
    <property type="entry name" value="ATPase"/>
    <property type="match status" value="2"/>
</dbReference>
<dbReference type="PIRSF" id="PIRSF039117">
    <property type="entry name" value="KaiC"/>
    <property type="match status" value="1"/>
</dbReference>
<feature type="domain" description="KaiC" evidence="7">
    <location>
        <begin position="227"/>
        <end position="460"/>
    </location>
</feature>
<dbReference type="GO" id="GO:0004674">
    <property type="term" value="F:protein serine/threonine kinase activity"/>
    <property type="evidence" value="ECO:0007669"/>
    <property type="project" value="UniProtKB-EC"/>
</dbReference>
<dbReference type="SMART" id="SM00382">
    <property type="entry name" value="AAA"/>
    <property type="match status" value="2"/>
</dbReference>
<evidence type="ECO:0000256" key="3">
    <source>
        <dbReference type="ARBA" id="ARBA00022679"/>
    </source>
</evidence>
<dbReference type="InterPro" id="IPR014774">
    <property type="entry name" value="KaiC-like_dom"/>
</dbReference>
<evidence type="ECO:0000313" key="9">
    <source>
        <dbReference type="Proteomes" id="UP000518892"/>
    </source>
</evidence>
<evidence type="ECO:0000256" key="2">
    <source>
        <dbReference type="ARBA" id="ARBA00022553"/>
    </source>
</evidence>
<dbReference type="InterPro" id="IPR051347">
    <property type="entry name" value="Circadian_clock_KaiC-rel"/>
</dbReference>
<name>A0A7W5HMG4_9GAMM</name>
<dbReference type="Gene3D" id="3.40.50.300">
    <property type="entry name" value="P-loop containing nucleotide triphosphate hydrolases"/>
    <property type="match status" value="2"/>
</dbReference>
<dbReference type="InterPro" id="IPR030665">
    <property type="entry name" value="KaiC"/>
</dbReference>
<dbReference type="SUPFAM" id="SSF52540">
    <property type="entry name" value="P-loop containing nucleoside triphosphate hydrolases"/>
    <property type="match status" value="2"/>
</dbReference>
<gene>
    <name evidence="8" type="ORF">FHR97_003689</name>
</gene>
<dbReference type="GO" id="GO:0005524">
    <property type="term" value="F:ATP binding"/>
    <property type="evidence" value="ECO:0007669"/>
    <property type="project" value="InterPro"/>
</dbReference>
<dbReference type="GO" id="GO:0016787">
    <property type="term" value="F:hydrolase activity"/>
    <property type="evidence" value="ECO:0007669"/>
    <property type="project" value="UniProtKB-KW"/>
</dbReference>
<comment type="caution">
    <text evidence="8">The sequence shown here is derived from an EMBL/GenBank/DDBJ whole genome shotgun (WGS) entry which is preliminary data.</text>
</comment>
<accession>A0A7W5HMG4</accession>
<keyword evidence="5" id="KW-0418">Kinase</keyword>
<evidence type="ECO:0000256" key="4">
    <source>
        <dbReference type="ARBA" id="ARBA00022737"/>
    </source>
</evidence>
<dbReference type="InterPro" id="IPR003593">
    <property type="entry name" value="AAA+_ATPase"/>
</dbReference>
<evidence type="ECO:0000256" key="1">
    <source>
        <dbReference type="ARBA" id="ARBA00012513"/>
    </source>
</evidence>
<dbReference type="PANTHER" id="PTHR42926:SF1">
    <property type="entry name" value="CIRCADIAN CLOCK OSCILLATOR PROTEIN KAIC 1"/>
    <property type="match status" value="1"/>
</dbReference>
<reference evidence="8 9" key="1">
    <citation type="submission" date="2020-08" db="EMBL/GenBank/DDBJ databases">
        <title>Genomic Encyclopedia of Type Strains, Phase III (KMG-III): the genomes of soil and plant-associated and newly described type strains.</title>
        <authorList>
            <person name="Whitman W."/>
        </authorList>
    </citation>
    <scope>NUCLEOTIDE SEQUENCE [LARGE SCALE GENOMIC DNA]</scope>
    <source>
        <strain evidence="8 9">CECT 7744</strain>
    </source>
</reference>
<evidence type="ECO:0000256" key="5">
    <source>
        <dbReference type="ARBA" id="ARBA00022777"/>
    </source>
</evidence>
<dbReference type="PANTHER" id="PTHR42926">
    <property type="match status" value="1"/>
</dbReference>
<keyword evidence="9" id="KW-1185">Reference proteome</keyword>
<proteinExistence type="predicted"/>
<organism evidence="8 9">
    <name type="scientific">Halomonas stenophila</name>
    <dbReference type="NCBI Taxonomy" id="795312"/>
    <lineage>
        <taxon>Bacteria</taxon>
        <taxon>Pseudomonadati</taxon>
        <taxon>Pseudomonadota</taxon>
        <taxon>Gammaproteobacteria</taxon>
        <taxon>Oceanospirillales</taxon>
        <taxon>Halomonadaceae</taxon>
        <taxon>Halomonas</taxon>
    </lineage>
</organism>
<protein>
    <recommendedName>
        <fullName evidence="1">non-specific serine/threonine protein kinase</fullName>
        <ecNumber evidence="1">2.7.11.1</ecNumber>
    </recommendedName>
</protein>
<keyword evidence="6" id="KW-0378">Hydrolase</keyword>
<evidence type="ECO:0000313" key="8">
    <source>
        <dbReference type="EMBL" id="MBB3232811.1"/>
    </source>
</evidence>
<evidence type="ECO:0000256" key="6">
    <source>
        <dbReference type="ARBA" id="ARBA00022801"/>
    </source>
</evidence>
<sequence>MPGLDHILHGGFRAGRSYLVSGGPGAGKTTLGLHFLAEAEPGEALLISLGEARRTIGEDARGIGLDISDVVSIDLSPAESSGTADAYTLLEPWEAESPDLHARIHELFPDRPPKRVFVDALSQLRHLFPDSFQFRKQVMALMEYLKSGGVTVLYSAERGSSAEEDLQYLGDGILTLEATEFGRTLSVVKYRGSGFAEGKHSVRLSDHGMRVYERLIPTDHRRDFITESIASGVAEVDTLMGGGIERGTVTIFSGPTGVGKTSLGVQFMREAATRGERSVIFSFEERLETLRYRCQGIGIPLDDMIDQGTLAVREVEPLRYGPDEFAWLVRHEVETQGARIVMLDSLAGYRQSVFGQDVAPHVHALCRYLGNMGVTVLLVNEVGSIAGGELRVSEHGISYLADSVVLLRYIELDGELRKTIGMLKKRTGDFEKTLREFQITSQGLRVGEPMTGLRGILRGVPEATPPRTQAR</sequence>
<dbReference type="InterPro" id="IPR010624">
    <property type="entry name" value="KaiC_dom"/>
</dbReference>
<keyword evidence="4" id="KW-0677">Repeat</keyword>
<keyword evidence="2" id="KW-0597">Phosphoprotein</keyword>
<dbReference type="PROSITE" id="PS51146">
    <property type="entry name" value="KAIC"/>
    <property type="match status" value="2"/>
</dbReference>
<dbReference type="Proteomes" id="UP000518892">
    <property type="component" value="Unassembled WGS sequence"/>
</dbReference>
<dbReference type="InterPro" id="IPR027417">
    <property type="entry name" value="P-loop_NTPase"/>
</dbReference>
<evidence type="ECO:0000259" key="7">
    <source>
        <dbReference type="PROSITE" id="PS51146"/>
    </source>
</evidence>
<dbReference type="AlphaFoldDB" id="A0A7W5HMG4"/>
<keyword evidence="3" id="KW-0808">Transferase</keyword>
<dbReference type="RefSeq" id="WP_221187861.1">
    <property type="nucleotide sequence ID" value="NZ_JACHXR010000015.1"/>
</dbReference>
<dbReference type="EC" id="2.7.11.1" evidence="1"/>
<feature type="domain" description="KaiC" evidence="7">
    <location>
        <begin position="1"/>
        <end position="225"/>
    </location>
</feature>
<dbReference type="EMBL" id="JACHXR010000015">
    <property type="protein sequence ID" value="MBB3232811.1"/>
    <property type="molecule type" value="Genomic_DNA"/>
</dbReference>